<comment type="caution">
    <text evidence="1">The sequence shown here is derived from an EMBL/GenBank/DDBJ whole genome shotgun (WGS) entry which is preliminary data.</text>
</comment>
<dbReference type="AlphaFoldDB" id="A0A6G1CW02"/>
<sequence length="89" mass="9009">MLAAHGLPPTGSKVDVNGWLEAFTVHPAIGTTSSSISKSASRASLTTVPNSVIGCAMSCSMVSASATDTLTSAADERNHNSFISNGTLL</sequence>
<name>A0A6G1CW02_9ORYZ</name>
<dbReference type="EMBL" id="SPHZ02000008">
    <property type="protein sequence ID" value="KAF0904272.1"/>
    <property type="molecule type" value="Genomic_DNA"/>
</dbReference>
<protein>
    <submittedName>
        <fullName evidence="1">Uncharacterized protein</fullName>
    </submittedName>
</protein>
<evidence type="ECO:0000313" key="1">
    <source>
        <dbReference type="EMBL" id="KAF0904272.1"/>
    </source>
</evidence>
<gene>
    <name evidence="1" type="ORF">E2562_033036</name>
</gene>
<keyword evidence="2" id="KW-1185">Reference proteome</keyword>
<organism evidence="1 2">
    <name type="scientific">Oryza meyeriana var. granulata</name>
    <dbReference type="NCBI Taxonomy" id="110450"/>
    <lineage>
        <taxon>Eukaryota</taxon>
        <taxon>Viridiplantae</taxon>
        <taxon>Streptophyta</taxon>
        <taxon>Embryophyta</taxon>
        <taxon>Tracheophyta</taxon>
        <taxon>Spermatophyta</taxon>
        <taxon>Magnoliopsida</taxon>
        <taxon>Liliopsida</taxon>
        <taxon>Poales</taxon>
        <taxon>Poaceae</taxon>
        <taxon>BOP clade</taxon>
        <taxon>Oryzoideae</taxon>
        <taxon>Oryzeae</taxon>
        <taxon>Oryzinae</taxon>
        <taxon>Oryza</taxon>
        <taxon>Oryza meyeriana</taxon>
    </lineage>
</organism>
<accession>A0A6G1CW02</accession>
<evidence type="ECO:0000313" key="2">
    <source>
        <dbReference type="Proteomes" id="UP000479710"/>
    </source>
</evidence>
<dbReference type="Proteomes" id="UP000479710">
    <property type="component" value="Unassembled WGS sequence"/>
</dbReference>
<proteinExistence type="predicted"/>
<reference evidence="1 2" key="1">
    <citation type="submission" date="2019-11" db="EMBL/GenBank/DDBJ databases">
        <title>Whole genome sequence of Oryza granulata.</title>
        <authorList>
            <person name="Li W."/>
        </authorList>
    </citation>
    <scope>NUCLEOTIDE SEQUENCE [LARGE SCALE GENOMIC DNA]</scope>
    <source>
        <strain evidence="2">cv. Menghai</strain>
        <tissue evidence="1">Leaf</tissue>
    </source>
</reference>